<gene>
    <name evidence="1" type="ORF">C9I28_13135</name>
</gene>
<name>A0A2R4CAA6_9BURK</name>
<organism evidence="1 2">
    <name type="scientific">Pseudoduganella armeniaca</name>
    <dbReference type="NCBI Taxonomy" id="2072590"/>
    <lineage>
        <taxon>Bacteria</taxon>
        <taxon>Pseudomonadati</taxon>
        <taxon>Pseudomonadota</taxon>
        <taxon>Betaproteobacteria</taxon>
        <taxon>Burkholderiales</taxon>
        <taxon>Oxalobacteraceae</taxon>
        <taxon>Telluria group</taxon>
        <taxon>Pseudoduganella</taxon>
    </lineage>
</organism>
<dbReference type="InterPro" id="IPR012349">
    <property type="entry name" value="Split_barrel_FMN-bd"/>
</dbReference>
<dbReference type="KEGG" id="masz:C9I28_13135"/>
<dbReference type="SUPFAM" id="SSF50475">
    <property type="entry name" value="FMN-binding split barrel"/>
    <property type="match status" value="1"/>
</dbReference>
<dbReference type="PIRSF" id="PIRSF010372">
    <property type="entry name" value="PaiB"/>
    <property type="match status" value="1"/>
</dbReference>
<accession>A0A2R4CAA6</accession>
<dbReference type="AlphaFoldDB" id="A0A2R4CAA6"/>
<dbReference type="Proteomes" id="UP000240505">
    <property type="component" value="Chromosome"/>
</dbReference>
<dbReference type="Pfam" id="PF04299">
    <property type="entry name" value="FMN_bind_2"/>
    <property type="match status" value="1"/>
</dbReference>
<dbReference type="OrthoDB" id="9794948at2"/>
<dbReference type="Gene3D" id="2.30.110.10">
    <property type="entry name" value="Electron Transport, Fmn-binding Protein, Chain A"/>
    <property type="match status" value="1"/>
</dbReference>
<dbReference type="InterPro" id="IPR007396">
    <property type="entry name" value="TR_PAI2-type"/>
</dbReference>
<dbReference type="EMBL" id="CP028324">
    <property type="protein sequence ID" value="AVR96533.1"/>
    <property type="molecule type" value="Genomic_DNA"/>
</dbReference>
<sequence length="209" mass="22143">MYSPAAFAEPRLDVQHALMRAHPLGTLIVAAAGAVTADLVPFQLYAADGPRGTLRAHVARANPVWQALCDGAACLVVFQGPQAYVSPGWYATKAQHHKVVPTWNYAVVQVRGTARVVEDAQWLRRQLSDLTAAQEGALPQPWAVTDAPAPFVDGLLAALVGIELAIDSIEGKWKVSQNRVAADRAGVAAGLAERGALAMADLVRERGPA</sequence>
<dbReference type="RefSeq" id="WP_107141881.1">
    <property type="nucleotide sequence ID" value="NZ_CP028324.1"/>
</dbReference>
<protein>
    <submittedName>
        <fullName evidence="1">Transcriptional regulator</fullName>
    </submittedName>
</protein>
<reference evidence="1 2" key="1">
    <citation type="submission" date="2018-03" db="EMBL/GenBank/DDBJ databases">
        <title>Massilia armeniaca sp. nov., isolated from desert soil.</title>
        <authorList>
            <person name="Huang H."/>
            <person name="Ren M."/>
        </authorList>
    </citation>
    <scope>NUCLEOTIDE SEQUENCE [LARGE SCALE GENOMIC DNA]</scope>
    <source>
        <strain evidence="1 2">ZMN-3</strain>
    </source>
</reference>
<evidence type="ECO:0000313" key="1">
    <source>
        <dbReference type="EMBL" id="AVR96533.1"/>
    </source>
</evidence>
<evidence type="ECO:0000313" key="2">
    <source>
        <dbReference type="Proteomes" id="UP000240505"/>
    </source>
</evidence>
<keyword evidence="2" id="KW-1185">Reference proteome</keyword>
<dbReference type="PANTHER" id="PTHR35802:SF1">
    <property type="entry name" value="PROTEASE SYNTHASE AND SPORULATION PROTEIN PAI 2"/>
    <property type="match status" value="1"/>
</dbReference>
<dbReference type="PANTHER" id="PTHR35802">
    <property type="entry name" value="PROTEASE SYNTHASE AND SPORULATION PROTEIN PAI 2"/>
    <property type="match status" value="1"/>
</dbReference>
<proteinExistence type="predicted"/>